<dbReference type="EMBL" id="MLFU01000067">
    <property type="protein sequence ID" value="KAK1487363.1"/>
    <property type="molecule type" value="Genomic_DNA"/>
</dbReference>
<name>A0ABQ9QWD3_9PEZI</name>
<evidence type="ECO:0000313" key="2">
    <source>
        <dbReference type="Proteomes" id="UP001227543"/>
    </source>
</evidence>
<dbReference type="Proteomes" id="UP001227543">
    <property type="component" value="Unassembled WGS sequence"/>
</dbReference>
<accession>A0ABQ9QWD3</accession>
<dbReference type="GeneID" id="85412067"/>
<dbReference type="RefSeq" id="XP_060377499.1">
    <property type="nucleotide sequence ID" value="XM_060527829.1"/>
</dbReference>
<reference evidence="1 2" key="1">
    <citation type="submission" date="2016-10" db="EMBL/GenBank/DDBJ databases">
        <title>The genome sequence of Colletotrichum fioriniae PJ7.</title>
        <authorList>
            <person name="Baroncelli R."/>
        </authorList>
    </citation>
    <scope>NUCLEOTIDE SEQUENCE [LARGE SCALE GENOMIC DNA]</scope>
    <source>
        <strain evidence="1 2">Tom-12</strain>
    </source>
</reference>
<evidence type="ECO:0000313" key="1">
    <source>
        <dbReference type="EMBL" id="KAK1487363.1"/>
    </source>
</evidence>
<proteinExistence type="predicted"/>
<protein>
    <submittedName>
        <fullName evidence="1">Uncharacterized protein</fullName>
    </submittedName>
</protein>
<feature type="non-terminal residue" evidence="1">
    <location>
        <position position="1"/>
    </location>
</feature>
<keyword evidence="2" id="KW-1185">Reference proteome</keyword>
<sequence length="114" mass="13082">QSYRYRLSTPCHLAETGSVQLEAQPLLNICKRRRGVLSSIAFTILKQKTISRVSSAASSLLREEETMVVYICFRVQVIVVFVHLLLCRHRLGCRLDGKDLKNLHAREDSRLRQS</sequence>
<gene>
    <name evidence="1" type="ORF">CTAM01_11820</name>
</gene>
<comment type="caution">
    <text evidence="1">The sequence shown here is derived from an EMBL/GenBank/DDBJ whole genome shotgun (WGS) entry which is preliminary data.</text>
</comment>
<organism evidence="1 2">
    <name type="scientific">Colletotrichum tamarilloi</name>
    <dbReference type="NCBI Taxonomy" id="1209934"/>
    <lineage>
        <taxon>Eukaryota</taxon>
        <taxon>Fungi</taxon>
        <taxon>Dikarya</taxon>
        <taxon>Ascomycota</taxon>
        <taxon>Pezizomycotina</taxon>
        <taxon>Sordariomycetes</taxon>
        <taxon>Hypocreomycetidae</taxon>
        <taxon>Glomerellales</taxon>
        <taxon>Glomerellaceae</taxon>
        <taxon>Colletotrichum</taxon>
        <taxon>Colletotrichum acutatum species complex</taxon>
    </lineage>
</organism>